<gene>
    <name evidence="2" type="ORF">DBRI00130_LOCUS15366</name>
</gene>
<proteinExistence type="predicted"/>
<name>A0A7S4UVF9_9STRA</name>
<organism evidence="2">
    <name type="scientific">Ditylum brightwellii</name>
    <dbReference type="NCBI Taxonomy" id="49249"/>
    <lineage>
        <taxon>Eukaryota</taxon>
        <taxon>Sar</taxon>
        <taxon>Stramenopiles</taxon>
        <taxon>Ochrophyta</taxon>
        <taxon>Bacillariophyta</taxon>
        <taxon>Mediophyceae</taxon>
        <taxon>Lithodesmiophycidae</taxon>
        <taxon>Lithodesmiales</taxon>
        <taxon>Lithodesmiaceae</taxon>
        <taxon>Ditylum</taxon>
    </lineage>
</organism>
<evidence type="ECO:0000313" key="2">
    <source>
        <dbReference type="EMBL" id="CAE4608069.1"/>
    </source>
</evidence>
<feature type="region of interest" description="Disordered" evidence="1">
    <location>
        <begin position="260"/>
        <end position="282"/>
    </location>
</feature>
<feature type="compositionally biased region" description="Low complexity" evidence="1">
    <location>
        <begin position="119"/>
        <end position="129"/>
    </location>
</feature>
<dbReference type="EMBL" id="HBNS01019302">
    <property type="protein sequence ID" value="CAE4608069.1"/>
    <property type="molecule type" value="Transcribed_RNA"/>
</dbReference>
<feature type="compositionally biased region" description="Basic and acidic residues" evidence="1">
    <location>
        <begin position="222"/>
        <end position="235"/>
    </location>
</feature>
<evidence type="ECO:0008006" key="3">
    <source>
        <dbReference type="Google" id="ProtNLM"/>
    </source>
</evidence>
<feature type="compositionally biased region" description="Basic residues" evidence="1">
    <location>
        <begin position="100"/>
        <end position="118"/>
    </location>
</feature>
<feature type="compositionally biased region" description="Basic and acidic residues" evidence="1">
    <location>
        <begin position="36"/>
        <end position="53"/>
    </location>
</feature>
<feature type="compositionally biased region" description="Polar residues" evidence="1">
    <location>
        <begin position="73"/>
        <end position="86"/>
    </location>
</feature>
<accession>A0A7S4UVF9</accession>
<feature type="region of interest" description="Disordered" evidence="1">
    <location>
        <begin position="36"/>
        <end position="139"/>
    </location>
</feature>
<reference evidence="2" key="1">
    <citation type="submission" date="2021-01" db="EMBL/GenBank/DDBJ databases">
        <authorList>
            <person name="Corre E."/>
            <person name="Pelletier E."/>
            <person name="Niang G."/>
            <person name="Scheremetjew M."/>
            <person name="Finn R."/>
            <person name="Kale V."/>
            <person name="Holt S."/>
            <person name="Cochrane G."/>
            <person name="Meng A."/>
            <person name="Brown T."/>
            <person name="Cohen L."/>
        </authorList>
    </citation>
    <scope>NUCLEOTIDE SEQUENCE</scope>
    <source>
        <strain evidence="2">GSO104</strain>
    </source>
</reference>
<protein>
    <recommendedName>
        <fullName evidence="3">START domain-containing protein</fullName>
    </recommendedName>
</protein>
<feature type="compositionally biased region" description="Low complexity" evidence="1">
    <location>
        <begin position="261"/>
        <end position="272"/>
    </location>
</feature>
<evidence type="ECO:0000256" key="1">
    <source>
        <dbReference type="SAM" id="MobiDB-lite"/>
    </source>
</evidence>
<feature type="region of interest" description="Disordered" evidence="1">
    <location>
        <begin position="219"/>
        <end position="240"/>
    </location>
</feature>
<dbReference type="AlphaFoldDB" id="A0A7S4UVF9"/>
<dbReference type="InterPro" id="IPR023393">
    <property type="entry name" value="START-like_dom_sf"/>
</dbReference>
<sequence length="562" mass="62000">MIATSESKTMLLAAFLCGTFFALLISSFVIKRKLGSEQETSGKKQEVQVRSRELSGPTRINTPNGSDVDHGSSRPSEITTYPSTGVSGIIEEETESVRAGTKKKKKGKIKRAFHKIKKMSSGGSKSSSKNYDTDDMSISSAPVVSDRSTVSVPSSSVRISSDLIRIEEQTKSLAKIDFTAQQTPERATEISNSISALVVEMQNLRLKFKQMEQIQIRYGTESGKEEKKDDEERSPLESLDSGSFLRAHDLVVKRRRSTGGSNRESFLSLSSSDNDESDRMGDIKDIMPLNGAKAPSLIEALTKLGYKYATDEGKMWTPTSDAQKVFDKREGTEPTQSEAAMSWSPLPWYQPRNKKEIFVWSGKFDHGGHGSHLPAIKTRGIINCSAKNLVELIVDSNRVKEYNGFALGRTDEFYFQEGLETDLSDSSLGIAGDAKLIRSLSKPPLIRKPLEFYNIMHARKLSKENGEMINGYVCTTRSVWEKEEYAVAFAAGGKSDIPTNTSRSELLLGVNIMRDLDGELEGWCELTTLSHMNSPGVPLSLAKRIGLSAATNNIKSLQSIWG</sequence>
<dbReference type="SUPFAM" id="SSF55961">
    <property type="entry name" value="Bet v1-like"/>
    <property type="match status" value="1"/>
</dbReference>
<dbReference type="Gene3D" id="3.30.530.20">
    <property type="match status" value="1"/>
</dbReference>